<dbReference type="Pfam" id="PF04542">
    <property type="entry name" value="Sigma70_r2"/>
    <property type="match status" value="1"/>
</dbReference>
<dbReference type="NCBIfam" id="TIGR02985">
    <property type="entry name" value="Sig70_bacteroi1"/>
    <property type="match status" value="1"/>
</dbReference>
<dbReference type="EMBL" id="BKAU01000010">
    <property type="protein sequence ID" value="GEP98904.1"/>
    <property type="molecule type" value="Genomic_DNA"/>
</dbReference>
<dbReference type="InterPro" id="IPR014284">
    <property type="entry name" value="RNA_pol_sigma-70_dom"/>
</dbReference>
<keyword evidence="3" id="KW-0731">Sigma factor</keyword>
<keyword evidence="4" id="KW-0804">Transcription</keyword>
<dbReference type="Gene3D" id="1.10.10.10">
    <property type="entry name" value="Winged helix-like DNA-binding domain superfamily/Winged helix DNA-binding domain"/>
    <property type="match status" value="1"/>
</dbReference>
<name>A0A512RTA0_9BACT</name>
<dbReference type="SUPFAM" id="SSF88659">
    <property type="entry name" value="Sigma3 and sigma4 domains of RNA polymerase sigma factors"/>
    <property type="match status" value="1"/>
</dbReference>
<evidence type="ECO:0000313" key="8">
    <source>
        <dbReference type="Proteomes" id="UP000321436"/>
    </source>
</evidence>
<dbReference type="Pfam" id="PF08281">
    <property type="entry name" value="Sigma70_r4_2"/>
    <property type="match status" value="1"/>
</dbReference>
<keyword evidence="8" id="KW-1185">Reference proteome</keyword>
<protein>
    <submittedName>
        <fullName evidence="7">DNA-directed RNA polymerase sigma-70 factor</fullName>
    </submittedName>
</protein>
<dbReference type="GO" id="GO:0006352">
    <property type="term" value="P:DNA-templated transcription initiation"/>
    <property type="evidence" value="ECO:0007669"/>
    <property type="project" value="InterPro"/>
</dbReference>
<keyword evidence="7" id="KW-0240">DNA-directed RNA polymerase</keyword>
<evidence type="ECO:0000256" key="1">
    <source>
        <dbReference type="ARBA" id="ARBA00010641"/>
    </source>
</evidence>
<feature type="domain" description="RNA polymerase sigma factor 70 region 4 type 2" evidence="6">
    <location>
        <begin position="124"/>
        <end position="174"/>
    </location>
</feature>
<dbReference type="InterPro" id="IPR039425">
    <property type="entry name" value="RNA_pol_sigma-70-like"/>
</dbReference>
<dbReference type="GO" id="GO:0003677">
    <property type="term" value="F:DNA binding"/>
    <property type="evidence" value="ECO:0007669"/>
    <property type="project" value="InterPro"/>
</dbReference>
<dbReference type="SUPFAM" id="SSF88946">
    <property type="entry name" value="Sigma2 domain of RNA polymerase sigma factors"/>
    <property type="match status" value="1"/>
</dbReference>
<dbReference type="RefSeq" id="WP_146867532.1">
    <property type="nucleotide sequence ID" value="NZ_BKAU01000010.1"/>
</dbReference>
<dbReference type="AlphaFoldDB" id="A0A512RTA0"/>
<sequence>MTNNQSYDEHALLSRIAEGDEKAFTVLFDLYLGKLKPFVEKLSPSPADAREIVQETFIRLWLNRDKLPQVTNIGGYIFRIAANQYHMAVRRALLQDKTLDGFKTTIHHSANPTERTVRLNELQRLINEAVQRLPEKRRQIFRLSRNEGMTIAEIARALGLSPKTVKNTLFTALANIREYLAAAGELGLCWLIFCLAA</sequence>
<gene>
    <name evidence="7" type="ORF">CCY01nite_51640</name>
</gene>
<evidence type="ECO:0000259" key="6">
    <source>
        <dbReference type="Pfam" id="PF08281"/>
    </source>
</evidence>
<dbReference type="OrthoDB" id="799938at2"/>
<dbReference type="InterPro" id="IPR013249">
    <property type="entry name" value="RNA_pol_sigma70_r4_t2"/>
</dbReference>
<evidence type="ECO:0000259" key="5">
    <source>
        <dbReference type="Pfam" id="PF04542"/>
    </source>
</evidence>
<evidence type="ECO:0000256" key="2">
    <source>
        <dbReference type="ARBA" id="ARBA00023015"/>
    </source>
</evidence>
<comment type="similarity">
    <text evidence="1">Belongs to the sigma-70 factor family. ECF subfamily.</text>
</comment>
<keyword evidence="2" id="KW-0805">Transcription regulation</keyword>
<dbReference type="Proteomes" id="UP000321436">
    <property type="component" value="Unassembled WGS sequence"/>
</dbReference>
<dbReference type="GO" id="GO:0016987">
    <property type="term" value="F:sigma factor activity"/>
    <property type="evidence" value="ECO:0007669"/>
    <property type="project" value="UniProtKB-KW"/>
</dbReference>
<organism evidence="7 8">
    <name type="scientific">Chitinophaga cymbidii</name>
    <dbReference type="NCBI Taxonomy" id="1096750"/>
    <lineage>
        <taxon>Bacteria</taxon>
        <taxon>Pseudomonadati</taxon>
        <taxon>Bacteroidota</taxon>
        <taxon>Chitinophagia</taxon>
        <taxon>Chitinophagales</taxon>
        <taxon>Chitinophagaceae</taxon>
        <taxon>Chitinophaga</taxon>
    </lineage>
</organism>
<evidence type="ECO:0000256" key="3">
    <source>
        <dbReference type="ARBA" id="ARBA00023082"/>
    </source>
</evidence>
<dbReference type="NCBIfam" id="TIGR02937">
    <property type="entry name" value="sigma70-ECF"/>
    <property type="match status" value="1"/>
</dbReference>
<dbReference type="InterPro" id="IPR007627">
    <property type="entry name" value="RNA_pol_sigma70_r2"/>
</dbReference>
<dbReference type="PANTHER" id="PTHR43133:SF46">
    <property type="entry name" value="RNA POLYMERASE SIGMA-70 FACTOR ECF SUBFAMILY"/>
    <property type="match status" value="1"/>
</dbReference>
<dbReference type="InterPro" id="IPR036388">
    <property type="entry name" value="WH-like_DNA-bd_sf"/>
</dbReference>
<reference evidence="7 8" key="1">
    <citation type="submission" date="2019-07" db="EMBL/GenBank/DDBJ databases">
        <title>Whole genome shotgun sequence of Chitinophaga cymbidii NBRC 109752.</title>
        <authorList>
            <person name="Hosoyama A."/>
            <person name="Uohara A."/>
            <person name="Ohji S."/>
            <person name="Ichikawa N."/>
        </authorList>
    </citation>
    <scope>NUCLEOTIDE SEQUENCE [LARGE SCALE GENOMIC DNA]</scope>
    <source>
        <strain evidence="7 8">NBRC 109752</strain>
    </source>
</reference>
<dbReference type="GO" id="GO:0000428">
    <property type="term" value="C:DNA-directed RNA polymerase complex"/>
    <property type="evidence" value="ECO:0007669"/>
    <property type="project" value="UniProtKB-KW"/>
</dbReference>
<evidence type="ECO:0000256" key="4">
    <source>
        <dbReference type="ARBA" id="ARBA00023163"/>
    </source>
</evidence>
<accession>A0A512RTA0</accession>
<dbReference type="Gene3D" id="1.10.1740.10">
    <property type="match status" value="1"/>
</dbReference>
<proteinExistence type="inferred from homology"/>
<dbReference type="InterPro" id="IPR013325">
    <property type="entry name" value="RNA_pol_sigma_r2"/>
</dbReference>
<dbReference type="CDD" id="cd06171">
    <property type="entry name" value="Sigma70_r4"/>
    <property type="match status" value="1"/>
</dbReference>
<comment type="caution">
    <text evidence="7">The sequence shown here is derived from an EMBL/GenBank/DDBJ whole genome shotgun (WGS) entry which is preliminary data.</text>
</comment>
<evidence type="ECO:0000313" key="7">
    <source>
        <dbReference type="EMBL" id="GEP98904.1"/>
    </source>
</evidence>
<dbReference type="InterPro" id="IPR013324">
    <property type="entry name" value="RNA_pol_sigma_r3/r4-like"/>
</dbReference>
<dbReference type="PANTHER" id="PTHR43133">
    <property type="entry name" value="RNA POLYMERASE ECF-TYPE SIGMA FACTO"/>
    <property type="match status" value="1"/>
</dbReference>
<feature type="domain" description="RNA polymerase sigma-70 region 2" evidence="5">
    <location>
        <begin position="27"/>
        <end position="92"/>
    </location>
</feature>
<dbReference type="InterPro" id="IPR014327">
    <property type="entry name" value="RNA_pol_sigma70_bacteroid"/>
</dbReference>